<dbReference type="InterPro" id="IPR004563">
    <property type="entry name" value="Apolipo_AcylTrfase"/>
</dbReference>
<evidence type="ECO:0000256" key="6">
    <source>
        <dbReference type="ARBA" id="ARBA00022989"/>
    </source>
</evidence>
<dbReference type="AlphaFoldDB" id="A0A2N4U789"/>
<dbReference type="PROSITE" id="PS50263">
    <property type="entry name" value="CN_HYDROLASE"/>
    <property type="match status" value="1"/>
</dbReference>
<reference evidence="11 12" key="1">
    <citation type="submission" date="2017-10" db="EMBL/GenBank/DDBJ databases">
        <title>Two draft genome sequences of Pusillimonas sp. strains isolated from a nitrate- and radionuclide-contaminated groundwater in Russia.</title>
        <authorList>
            <person name="Grouzdev D.S."/>
            <person name="Tourova T.P."/>
            <person name="Goeva M.A."/>
            <person name="Babich T.L."/>
            <person name="Sokolova D.S."/>
            <person name="Abdullin R."/>
            <person name="Poltaraus A.B."/>
            <person name="Toshchakov S.V."/>
            <person name="Nazina T.N."/>
        </authorList>
    </citation>
    <scope>NUCLEOTIDE SEQUENCE [LARGE SCALE GENOMIC DNA]</scope>
    <source>
        <strain evidence="11 12">JR1/69-3-13</strain>
    </source>
</reference>
<feature type="transmembrane region" description="Helical" evidence="9">
    <location>
        <begin position="516"/>
        <end position="534"/>
    </location>
</feature>
<comment type="caution">
    <text evidence="11">The sequence shown here is derived from an EMBL/GenBank/DDBJ whole genome shotgun (WGS) entry which is preliminary data.</text>
</comment>
<protein>
    <recommendedName>
        <fullName evidence="9">Apolipoprotein N-acyltransferase</fullName>
        <shortName evidence="9">ALP N-acyltransferase</shortName>
        <ecNumber evidence="9">2.3.1.269</ecNumber>
    </recommendedName>
</protein>
<evidence type="ECO:0000313" key="12">
    <source>
        <dbReference type="Proteomes" id="UP000234190"/>
    </source>
</evidence>
<comment type="similarity">
    <text evidence="2 9">Belongs to the CN hydrolase family. Apolipoprotein N-acyltransferase subfamily.</text>
</comment>
<evidence type="ECO:0000256" key="8">
    <source>
        <dbReference type="ARBA" id="ARBA00023315"/>
    </source>
</evidence>
<evidence type="ECO:0000313" key="11">
    <source>
        <dbReference type="EMBL" id="PLC50883.1"/>
    </source>
</evidence>
<dbReference type="PANTHER" id="PTHR38686:SF1">
    <property type="entry name" value="APOLIPOPROTEIN N-ACYLTRANSFERASE"/>
    <property type="match status" value="1"/>
</dbReference>
<dbReference type="CDD" id="cd07571">
    <property type="entry name" value="ALP_N-acyl_transferase"/>
    <property type="match status" value="1"/>
</dbReference>
<comment type="catalytic activity">
    <reaction evidence="9">
        <text>N-terminal S-1,2-diacyl-sn-glyceryl-L-cysteinyl-[lipoprotein] + a glycerophospholipid = N-acyl-S-1,2-diacyl-sn-glyceryl-L-cysteinyl-[lipoprotein] + a 2-acyl-sn-glycero-3-phospholipid + H(+)</text>
        <dbReference type="Rhea" id="RHEA:48228"/>
        <dbReference type="Rhea" id="RHEA-COMP:14681"/>
        <dbReference type="Rhea" id="RHEA-COMP:14684"/>
        <dbReference type="ChEBI" id="CHEBI:15378"/>
        <dbReference type="ChEBI" id="CHEBI:136912"/>
        <dbReference type="ChEBI" id="CHEBI:140656"/>
        <dbReference type="ChEBI" id="CHEBI:140657"/>
        <dbReference type="ChEBI" id="CHEBI:140660"/>
        <dbReference type="EC" id="2.3.1.269"/>
    </reaction>
</comment>
<keyword evidence="3 9" id="KW-1003">Cell membrane</keyword>
<keyword evidence="7 9" id="KW-0472">Membrane</keyword>
<evidence type="ECO:0000256" key="5">
    <source>
        <dbReference type="ARBA" id="ARBA00022692"/>
    </source>
</evidence>
<feature type="domain" description="CN hydrolase" evidence="10">
    <location>
        <begin position="241"/>
        <end position="503"/>
    </location>
</feature>
<feature type="transmembrane region" description="Helical" evidence="9">
    <location>
        <begin position="35"/>
        <end position="54"/>
    </location>
</feature>
<dbReference type="RefSeq" id="WP_102072840.1">
    <property type="nucleotide sequence ID" value="NZ_PDNW01000003.1"/>
</dbReference>
<keyword evidence="8 9" id="KW-0012">Acyltransferase</keyword>
<dbReference type="GO" id="GO:0042158">
    <property type="term" value="P:lipoprotein biosynthetic process"/>
    <property type="evidence" value="ECO:0007669"/>
    <property type="project" value="UniProtKB-UniRule"/>
</dbReference>
<evidence type="ECO:0000256" key="1">
    <source>
        <dbReference type="ARBA" id="ARBA00004651"/>
    </source>
</evidence>
<evidence type="ECO:0000256" key="9">
    <source>
        <dbReference type="HAMAP-Rule" id="MF_01148"/>
    </source>
</evidence>
<dbReference type="InterPro" id="IPR003010">
    <property type="entry name" value="C-N_Hydrolase"/>
</dbReference>
<dbReference type="InterPro" id="IPR045378">
    <property type="entry name" value="LNT_N"/>
</dbReference>
<organism evidence="11 12">
    <name type="scientific">Pollutimonas subterranea</name>
    <dbReference type="NCBI Taxonomy" id="2045210"/>
    <lineage>
        <taxon>Bacteria</taxon>
        <taxon>Pseudomonadati</taxon>
        <taxon>Pseudomonadota</taxon>
        <taxon>Betaproteobacteria</taxon>
        <taxon>Burkholderiales</taxon>
        <taxon>Alcaligenaceae</taxon>
        <taxon>Pollutimonas</taxon>
    </lineage>
</organism>
<evidence type="ECO:0000256" key="3">
    <source>
        <dbReference type="ARBA" id="ARBA00022475"/>
    </source>
</evidence>
<evidence type="ECO:0000256" key="2">
    <source>
        <dbReference type="ARBA" id="ARBA00010065"/>
    </source>
</evidence>
<gene>
    <name evidence="9" type="primary">lnt</name>
    <name evidence="11" type="ORF">CR159_04570</name>
</gene>
<feature type="transmembrane region" description="Helical" evidence="9">
    <location>
        <begin position="95"/>
        <end position="119"/>
    </location>
</feature>
<dbReference type="GO" id="GO:0016410">
    <property type="term" value="F:N-acyltransferase activity"/>
    <property type="evidence" value="ECO:0007669"/>
    <property type="project" value="UniProtKB-UniRule"/>
</dbReference>
<dbReference type="HAMAP" id="MF_01148">
    <property type="entry name" value="Lnt"/>
    <property type="match status" value="1"/>
</dbReference>
<feature type="transmembrane region" description="Helical" evidence="9">
    <location>
        <begin position="172"/>
        <end position="195"/>
    </location>
</feature>
<comment type="pathway">
    <text evidence="9">Protein modification; lipoprotein biosynthesis (N-acyl transfer).</text>
</comment>
<dbReference type="NCBIfam" id="TIGR00546">
    <property type="entry name" value="lnt"/>
    <property type="match status" value="1"/>
</dbReference>
<keyword evidence="6 9" id="KW-1133">Transmembrane helix</keyword>
<comment type="function">
    <text evidence="9">Catalyzes the phospholipid dependent N-acylation of the N-terminal cysteine of apolipoprotein, the last step in lipoprotein maturation.</text>
</comment>
<name>A0A2N4U789_9BURK</name>
<evidence type="ECO:0000256" key="4">
    <source>
        <dbReference type="ARBA" id="ARBA00022679"/>
    </source>
</evidence>
<dbReference type="Pfam" id="PF00795">
    <property type="entry name" value="CN_hydrolase"/>
    <property type="match status" value="1"/>
</dbReference>
<dbReference type="EMBL" id="PDNW01000003">
    <property type="protein sequence ID" value="PLC50883.1"/>
    <property type="molecule type" value="Genomic_DNA"/>
</dbReference>
<feature type="transmembrane region" description="Helical" evidence="9">
    <location>
        <begin position="207"/>
        <end position="226"/>
    </location>
</feature>
<dbReference type="Proteomes" id="UP000234190">
    <property type="component" value="Unassembled WGS sequence"/>
</dbReference>
<proteinExistence type="inferred from homology"/>
<dbReference type="GO" id="GO:0005886">
    <property type="term" value="C:plasma membrane"/>
    <property type="evidence" value="ECO:0007669"/>
    <property type="project" value="UniProtKB-SubCell"/>
</dbReference>
<sequence>MSVAVRRPTRLRATAALALAGGVHALAFAVDPLPSWSLAIVQVLALAVLIRAARDAACAWQAFVRGWWFGLVNFGVGLYWLFISMNHYGGLSAPLAVAGVVALSGFLALFTAMACGLFAWLRPASIRGASLVQGLAWSGAWASMEWLRGVLFSGFPWLNIGYGHVDGPLAGWAPLLGVHGMALLAAFAAAAVAALRLPPSASTRSTAPAVTMAFALVAAGGLLSPIDWSSNDGKPLNIRLVQGNIEQSQKFDPALLEQGIISHLRLAAQPHGPDEPPPDLIVLPETALPVFQDQLDSDVWEAWRGVAQSQGSPIVMGLPLRTMESDDRQRYTNSAISFDANTPVQQLTAGTMPQRYDKRHLVPWGEYVPSGFEWFVQMLDMPLGEFDRGPVRQTPFEVSGQHLALNICYEDVFGSELLPALLPGTDHGSSASILINLSNLGWFGDTWALRQHLQIGRLRSIETARPMVTSTNTGITASIDPHGRVMAALPPHQAGVLPVTVQGMAGLTPYTRFGDVPVLLLSGAFLIIAAWYRFRRGSSSETAIRQFKE</sequence>
<keyword evidence="12" id="KW-1185">Reference proteome</keyword>
<dbReference type="InterPro" id="IPR036526">
    <property type="entry name" value="C-N_Hydrolase_sf"/>
</dbReference>
<keyword evidence="5 9" id="KW-0812">Transmembrane</keyword>
<dbReference type="UniPathway" id="UPA00666"/>
<comment type="subcellular location">
    <subcellularLocation>
        <location evidence="1 9">Cell membrane</location>
        <topology evidence="1 9">Multi-pass membrane protein</topology>
    </subcellularLocation>
</comment>
<dbReference type="OrthoDB" id="9804277at2"/>
<feature type="transmembrane region" description="Helical" evidence="9">
    <location>
        <begin position="66"/>
        <end position="83"/>
    </location>
</feature>
<dbReference type="Pfam" id="PF20154">
    <property type="entry name" value="LNT_N"/>
    <property type="match status" value="1"/>
</dbReference>
<keyword evidence="11" id="KW-0449">Lipoprotein</keyword>
<feature type="transmembrane region" description="Helical" evidence="9">
    <location>
        <begin position="131"/>
        <end position="152"/>
    </location>
</feature>
<accession>A0A2N4U789</accession>
<evidence type="ECO:0000256" key="7">
    <source>
        <dbReference type="ARBA" id="ARBA00023136"/>
    </source>
</evidence>
<dbReference type="SUPFAM" id="SSF56317">
    <property type="entry name" value="Carbon-nitrogen hydrolase"/>
    <property type="match status" value="1"/>
</dbReference>
<dbReference type="Gene3D" id="3.60.110.10">
    <property type="entry name" value="Carbon-nitrogen hydrolase"/>
    <property type="match status" value="1"/>
</dbReference>
<keyword evidence="4 9" id="KW-0808">Transferase</keyword>
<evidence type="ECO:0000259" key="10">
    <source>
        <dbReference type="PROSITE" id="PS50263"/>
    </source>
</evidence>
<dbReference type="PANTHER" id="PTHR38686">
    <property type="entry name" value="APOLIPOPROTEIN N-ACYLTRANSFERASE"/>
    <property type="match status" value="1"/>
</dbReference>
<dbReference type="EC" id="2.3.1.269" evidence="9"/>